<dbReference type="PROSITE" id="PS50837">
    <property type="entry name" value="NACHT"/>
    <property type="match status" value="1"/>
</dbReference>
<dbReference type="FunFam" id="3.40.50.300:FF:000210">
    <property type="entry name" value="Si:dkey-16p6.1"/>
    <property type="match status" value="1"/>
</dbReference>
<feature type="region of interest" description="Disordered" evidence="18">
    <location>
        <begin position="29"/>
        <end position="49"/>
    </location>
</feature>
<evidence type="ECO:0000256" key="19">
    <source>
        <dbReference type="SAM" id="SignalP"/>
    </source>
</evidence>
<evidence type="ECO:0000313" key="25">
    <source>
        <dbReference type="Proteomes" id="UP001529510"/>
    </source>
</evidence>
<dbReference type="GO" id="GO:0004523">
    <property type="term" value="F:RNA-DNA hybrid ribonuclease activity"/>
    <property type="evidence" value="ECO:0007669"/>
    <property type="project" value="UniProtKB-EC"/>
</dbReference>
<dbReference type="EMBL" id="JAMKFB020000399">
    <property type="protein sequence ID" value="KAL0149608.1"/>
    <property type="molecule type" value="Genomic_DNA"/>
</dbReference>
<dbReference type="SUPFAM" id="SSF53098">
    <property type="entry name" value="Ribonuclease H-like"/>
    <property type="match status" value="1"/>
</dbReference>
<dbReference type="PROSITE" id="PS50878">
    <property type="entry name" value="RT_POL"/>
    <property type="match status" value="1"/>
</dbReference>
<keyword evidence="25" id="KW-1185">Reference proteome</keyword>
<dbReference type="PANTHER" id="PTHR24106">
    <property type="entry name" value="NACHT, LRR AND CARD DOMAINS-CONTAINING"/>
    <property type="match status" value="1"/>
</dbReference>
<evidence type="ECO:0000256" key="13">
    <source>
        <dbReference type="ARBA" id="ARBA00022759"/>
    </source>
</evidence>
<evidence type="ECO:0000256" key="10">
    <source>
        <dbReference type="ARBA" id="ARBA00022722"/>
    </source>
</evidence>
<dbReference type="FunFam" id="3.30.70.270:FF:000020">
    <property type="entry name" value="Transposon Tf2-6 polyprotein-like Protein"/>
    <property type="match status" value="1"/>
</dbReference>
<evidence type="ECO:0000256" key="12">
    <source>
        <dbReference type="ARBA" id="ARBA00022741"/>
    </source>
</evidence>
<keyword evidence="12" id="KW-0547">Nucleotide-binding</keyword>
<dbReference type="Pfam" id="PF05729">
    <property type="entry name" value="NACHT"/>
    <property type="match status" value="1"/>
</dbReference>
<dbReference type="CDD" id="cd00303">
    <property type="entry name" value="retropepsin_like"/>
    <property type="match status" value="1"/>
</dbReference>
<dbReference type="InterPro" id="IPR023780">
    <property type="entry name" value="Chromo_domain"/>
</dbReference>
<feature type="compositionally biased region" description="Polar residues" evidence="18">
    <location>
        <begin position="2027"/>
        <end position="2038"/>
    </location>
</feature>
<sequence>MHFSTGLRLLLLDSLLEMEMKIAGQSLEFGSGPRKSPVQKKRSEAEPSCVSMKSDTSVIQPLDCKSGYTQPALSHDVYNTFRLNLMKKFECLCEGTAMQGNPTLLNEIYTELYITESERGEINNEHEVRQIETQSRRAATEDTAIKCSDIFRPLPGQDKPIRTVLTKGVAGIGKTVSVQKFILDWAEGKENQDVQLIFPLPFREINLMKNKKLSLLDLLNFFFPETQEMKISCDEYKALFIFDGLDECRLSLDFKSKVKLCNISESVSVDVLLMNLIVGNLLPSALIWITSRPAAADLIPSEFVHRVTEVRGFSEPQKEEYFKKRISDQSLANRIISHLKSSRSLYIMCHIPVFCWISAAVLEKMLTQAESGEIPKTLTQMYTHFLILQTNIKHEKDYEKKVNDEDMILKLGKLAFQQLVKGNLIFYDEDLRECGIDVTEASVYSGLCTQIFREELGLYQGKVFCFVHLSLQEHLAALYAHLCFTIHFINVFDQTKQSLFKFFNQNKCNLLCELHQRAVNEALQSKNGHLDLFLRFFLGLSVESNQTLLQKLLTQTESCSYKKEKTVEYIKLKIEKNCSPEKSINLFHCLNELGDDSLMQKIQRYLKSGKIRETKLSSSQWSALVYVLLTSEQKMDAFDLKYFIGAQTKADEVLQYLLPVVKESRSVQLDCFLVTDPLPGYTCMFSVVCNKLPQMDSNAASASSLQNTSPTLNPAEVSNLQAAFAYQSELLKSYQEQLAKLQSVNEHLTHYVRSLPPPMPSSVSFALPNKFDGTAEQCKGFVRQVKLYFEYQQDRFESEEKRCAFLMTLLTGRALDWASAVWDADPQLKKSVEYFLLQIQEVFEYPAGGRDISTQLIHAKQGNRTAVEYAIEFRTLAAQSGWNDVSLKAIFYNSLNIDLQTELACRRENSSFSELINLTIKIDNLMRQSPKQRSSKSNWHMSSIGDPAMEQTLSEPMQLNASRLTEEERVRRRLNHLCFYCAMIDSGAALNLINQDIVKKYNIPTQPCIPPIQIKAINDTLIDHGIHHQTKTVTLQIGLLHQESITLYVVDSPKYEVILGFPWLSIHDPDISWFQGELTHWSRFCMENCLLAQPQPCLTTSIESPDTQVKITIPSHYQDLSEVFSKTKATQLPPHRPWDCAIELLPNAMPPKSKVYPLSRMEDQAMEDYIEEALESGFIRVSTSPAAAGFFFVNKKDGGLRPCIDYRGLNNVTVKFRYPLPLVPPALEQLREATIYTKLDLRSAYNLIRIKEGDEWKTAFLTTRGHYEYQVMPYGLANAPTVFQSFINEILKDFMNKFVIAYIDDILIFSKSEAEHITHVRAVLSRLLDHQLYVKAEKCEFHVHQTSFLGYQVSHQGVKMDSSKIQAVTEWPQPSTIKELQRFLGFANFYRRFIRNYSTIAAPLTSLLKNKPKKLCWTEGADRAFSTLKASFTSAPILKHPDPELPFVVEVDASDCGIGAILSQRHGQPGKLHPCAFYSRKLTSAERNYDVGNKELLSMKAAIEEWRHWLEGAKHPFQVITDHKNLEYIKGAKRLNPRQARWALFFTRFNFTVTYRPGSKNSKADALSRQHDPHLDLLPPEPILPPTVILAPISWDIMEEIQRRHEQDPPPPQCPPNKHYVPQDMRQQVLQWVHTSLSAGHPGISRTLHLVKNSFWWPSMTADTSTFVKSCQICAQSKTPKELPSGLLQPLPISQRPWSHLSIDFVTDLPPSQGFTTILVIIDRFSKSCRLIPLKGLPTAMETALALFNHVFRVYGLPEDIVSDRGNQFTSQVWKAFCKQLDINVSLTSGYHPQSNGQVERLNQEIGREQHRWSEFLPWAEYAQNSLTHSSTGLTPFQCVLGFQPPMFPWSGEPSSVPAVDDWIKCSERVWDSAHVRLQRAVRNQEIQANRRRLPHAPYQPGQRVWLSTRDIKLRLPSRKLSPSYCISPSFHVSLLKPVHPEADPGQMAPEPPPPLDVDGSPAYQVKEGGQLQYLVDWEGYGPEERSWVAANDILDPSLTEEFHRARPDRPAPRPRGLAPRGRGTVMPSQQREPSPEY</sequence>
<dbReference type="EC" id="3.1.26.4" evidence="4"/>
<dbReference type="Pfam" id="PF00078">
    <property type="entry name" value="RVT_1"/>
    <property type="match status" value="1"/>
</dbReference>
<evidence type="ECO:0000256" key="8">
    <source>
        <dbReference type="ARBA" id="ARBA00022679"/>
    </source>
</evidence>
<dbReference type="InterPro" id="IPR043502">
    <property type="entry name" value="DNA/RNA_pol_sf"/>
</dbReference>
<evidence type="ECO:0000256" key="4">
    <source>
        <dbReference type="ARBA" id="ARBA00012180"/>
    </source>
</evidence>
<dbReference type="GO" id="GO:0005634">
    <property type="term" value="C:nucleus"/>
    <property type="evidence" value="ECO:0007669"/>
    <property type="project" value="UniProtKB-SubCell"/>
</dbReference>
<keyword evidence="14" id="KW-0378">Hydrolase</keyword>
<gene>
    <name evidence="24" type="ORF">M9458_055135</name>
</gene>
<feature type="domain" description="NACHT" evidence="21">
    <location>
        <begin position="162"/>
        <end position="295"/>
    </location>
</feature>
<dbReference type="InterPro" id="IPR041075">
    <property type="entry name" value="NOD1/2_WH"/>
</dbReference>
<dbReference type="InterPro" id="IPR051261">
    <property type="entry name" value="NLR"/>
</dbReference>
<dbReference type="Pfam" id="PF17776">
    <property type="entry name" value="NLRC4_HD2"/>
    <property type="match status" value="1"/>
</dbReference>
<dbReference type="InterPro" id="IPR032549">
    <property type="entry name" value="DUF4939"/>
</dbReference>
<dbReference type="InterPro" id="IPR036397">
    <property type="entry name" value="RNaseH_sf"/>
</dbReference>
<evidence type="ECO:0000313" key="24">
    <source>
        <dbReference type="EMBL" id="KAL0149608.1"/>
    </source>
</evidence>
<dbReference type="InterPro" id="IPR027417">
    <property type="entry name" value="P-loop_NTPase"/>
</dbReference>
<feature type="domain" description="Chromo" evidence="20">
    <location>
        <begin position="1956"/>
        <end position="2015"/>
    </location>
</feature>
<reference evidence="24 25" key="1">
    <citation type="submission" date="2024-05" db="EMBL/GenBank/DDBJ databases">
        <title>Genome sequencing and assembly of Indian major carp, Cirrhinus mrigala (Hamilton, 1822).</title>
        <authorList>
            <person name="Mohindra V."/>
            <person name="Chowdhury L.M."/>
            <person name="Lal K."/>
            <person name="Jena J.K."/>
        </authorList>
    </citation>
    <scope>NUCLEOTIDE SEQUENCE [LARGE SCALE GENOMIC DNA]</scope>
    <source>
        <strain evidence="24">CM1030</strain>
        <tissue evidence="24">Blood</tissue>
    </source>
</reference>
<keyword evidence="7" id="KW-0433">Leucine-rich repeat</keyword>
<dbReference type="PROSITE" id="PS50994">
    <property type="entry name" value="INTEGRASE"/>
    <property type="match status" value="1"/>
</dbReference>
<keyword evidence="6" id="KW-0963">Cytoplasm</keyword>
<evidence type="ECO:0000259" key="22">
    <source>
        <dbReference type="PROSITE" id="PS50878"/>
    </source>
</evidence>
<dbReference type="InterPro" id="IPR041267">
    <property type="entry name" value="NLRP_HD2"/>
</dbReference>
<dbReference type="Gene3D" id="3.30.70.270">
    <property type="match status" value="2"/>
</dbReference>
<dbReference type="SMART" id="SM01288">
    <property type="entry name" value="FISNA"/>
    <property type="match status" value="1"/>
</dbReference>
<dbReference type="InterPro" id="IPR007111">
    <property type="entry name" value="NACHT_NTPase"/>
</dbReference>
<feature type="domain" description="Integrase catalytic" evidence="23">
    <location>
        <begin position="1693"/>
        <end position="1806"/>
    </location>
</feature>
<dbReference type="Proteomes" id="UP001529510">
    <property type="component" value="Unassembled WGS sequence"/>
</dbReference>
<feature type="chain" id="PRO_5044826937" description="Gypsy retrotransposon integrase-like protein 1" evidence="19">
    <location>
        <begin position="25"/>
        <end position="2038"/>
    </location>
</feature>
<dbReference type="FunFam" id="3.30.420.10:FF:000032">
    <property type="entry name" value="Retrovirus-related Pol polyprotein from transposon 297-like Protein"/>
    <property type="match status" value="1"/>
</dbReference>
<dbReference type="InterPro" id="IPR041373">
    <property type="entry name" value="RT_RNaseH"/>
</dbReference>
<dbReference type="Gene3D" id="1.10.340.70">
    <property type="match status" value="1"/>
</dbReference>
<dbReference type="Gene3D" id="2.40.50.40">
    <property type="match status" value="1"/>
</dbReference>
<evidence type="ECO:0000256" key="2">
    <source>
        <dbReference type="ARBA" id="ARBA00004496"/>
    </source>
</evidence>
<dbReference type="EC" id="2.7.7.49" evidence="5"/>
<evidence type="ECO:0000256" key="18">
    <source>
        <dbReference type="SAM" id="MobiDB-lite"/>
    </source>
</evidence>
<feature type="compositionally biased region" description="Basic and acidic residues" evidence="18">
    <location>
        <begin position="2001"/>
        <end position="2012"/>
    </location>
</feature>
<name>A0ABD0MKJ0_CIRMR</name>
<proteinExistence type="inferred from homology"/>
<evidence type="ECO:0000256" key="6">
    <source>
        <dbReference type="ARBA" id="ARBA00022490"/>
    </source>
</evidence>
<dbReference type="SUPFAM" id="SSF56672">
    <property type="entry name" value="DNA/RNA polymerases"/>
    <property type="match status" value="1"/>
</dbReference>
<evidence type="ECO:0000256" key="7">
    <source>
        <dbReference type="ARBA" id="ARBA00022614"/>
    </source>
</evidence>
<keyword evidence="19" id="KW-0732">Signal</keyword>
<evidence type="ECO:0000256" key="9">
    <source>
        <dbReference type="ARBA" id="ARBA00022695"/>
    </source>
</evidence>
<accession>A0ABD0MKJ0</accession>
<dbReference type="InterPro" id="IPR029495">
    <property type="entry name" value="NACHT-assoc"/>
</dbReference>
<dbReference type="GO" id="GO:0005737">
    <property type="term" value="C:cytoplasm"/>
    <property type="evidence" value="ECO:0007669"/>
    <property type="project" value="UniProtKB-SubCell"/>
</dbReference>
<evidence type="ECO:0000256" key="15">
    <source>
        <dbReference type="ARBA" id="ARBA00022840"/>
    </source>
</evidence>
<evidence type="ECO:0000259" key="23">
    <source>
        <dbReference type="PROSITE" id="PS50994"/>
    </source>
</evidence>
<evidence type="ECO:0000256" key="1">
    <source>
        <dbReference type="ARBA" id="ARBA00004123"/>
    </source>
</evidence>
<dbReference type="InterPro" id="IPR000953">
    <property type="entry name" value="Chromo/chromo_shadow_dom"/>
</dbReference>
<dbReference type="CDD" id="cd01647">
    <property type="entry name" value="RT_LTR"/>
    <property type="match status" value="1"/>
</dbReference>
<dbReference type="CDD" id="cd09274">
    <property type="entry name" value="RNase_HI_RT_Ty3"/>
    <property type="match status" value="1"/>
</dbReference>
<dbReference type="InterPro" id="IPR001584">
    <property type="entry name" value="Integrase_cat-core"/>
</dbReference>
<dbReference type="InterPro" id="IPR016197">
    <property type="entry name" value="Chromo-like_dom_sf"/>
</dbReference>
<dbReference type="Pfam" id="PF00665">
    <property type="entry name" value="rve"/>
    <property type="match status" value="1"/>
</dbReference>
<evidence type="ECO:0000259" key="21">
    <source>
        <dbReference type="PROSITE" id="PS50837"/>
    </source>
</evidence>
<dbReference type="InterPro" id="IPR000477">
    <property type="entry name" value="RT_dom"/>
</dbReference>
<dbReference type="InterPro" id="IPR043128">
    <property type="entry name" value="Rev_trsase/Diguanyl_cyclase"/>
</dbReference>
<dbReference type="Pfam" id="PF00385">
    <property type="entry name" value="Chromo"/>
    <property type="match status" value="1"/>
</dbReference>
<evidence type="ECO:0000259" key="20">
    <source>
        <dbReference type="PROSITE" id="PS50013"/>
    </source>
</evidence>
<dbReference type="Pfam" id="PF17921">
    <property type="entry name" value="Integrase_H2C2"/>
    <property type="match status" value="1"/>
</dbReference>
<keyword evidence="9" id="KW-0548">Nucleotidyltransferase</keyword>
<dbReference type="Pfam" id="PF17917">
    <property type="entry name" value="RT_RNaseH"/>
    <property type="match status" value="1"/>
</dbReference>
<comment type="subcellular location">
    <subcellularLocation>
        <location evidence="2">Cytoplasm</location>
    </subcellularLocation>
    <subcellularLocation>
        <location evidence="1">Nucleus</location>
    </subcellularLocation>
</comment>
<dbReference type="Gene3D" id="3.40.50.300">
    <property type="entry name" value="P-loop containing nucleotide triphosphate hydrolases"/>
    <property type="match status" value="1"/>
</dbReference>
<dbReference type="GO" id="GO:0005524">
    <property type="term" value="F:ATP binding"/>
    <property type="evidence" value="ECO:0007669"/>
    <property type="project" value="UniProtKB-KW"/>
</dbReference>
<feature type="signal peptide" evidence="19">
    <location>
        <begin position="1"/>
        <end position="24"/>
    </location>
</feature>
<dbReference type="Pfam" id="PF16297">
    <property type="entry name" value="DUF4939"/>
    <property type="match status" value="1"/>
</dbReference>
<keyword evidence="16" id="KW-0695">RNA-directed DNA polymerase</keyword>
<dbReference type="GO" id="GO:0003964">
    <property type="term" value="F:RNA-directed DNA polymerase activity"/>
    <property type="evidence" value="ECO:0007669"/>
    <property type="project" value="UniProtKB-KW"/>
</dbReference>
<comment type="similarity">
    <text evidence="3">Belongs to the beta type-B retroviral polymerase family. HERV class-II K(HML-2) pol subfamily.</text>
</comment>
<feature type="compositionally biased region" description="Low complexity" evidence="18">
    <location>
        <begin position="2015"/>
        <end position="2024"/>
    </location>
</feature>
<evidence type="ECO:0000256" key="5">
    <source>
        <dbReference type="ARBA" id="ARBA00012493"/>
    </source>
</evidence>
<dbReference type="SUPFAM" id="SSF50630">
    <property type="entry name" value="Acid proteases"/>
    <property type="match status" value="1"/>
</dbReference>
<comment type="caution">
    <text evidence="24">The sequence shown here is derived from an EMBL/GenBank/DDBJ whole genome shotgun (WGS) entry which is preliminary data.</text>
</comment>
<evidence type="ECO:0000256" key="3">
    <source>
        <dbReference type="ARBA" id="ARBA00010879"/>
    </source>
</evidence>
<dbReference type="FunFam" id="1.10.340.70:FF:000001">
    <property type="entry name" value="Retrovirus-related Pol polyprotein from transposon gypsy-like Protein"/>
    <property type="match status" value="1"/>
</dbReference>
<dbReference type="SUPFAM" id="SSF54160">
    <property type="entry name" value="Chromo domain-like"/>
    <property type="match status" value="1"/>
</dbReference>
<keyword evidence="13" id="KW-0255">Endonuclease</keyword>
<dbReference type="Pfam" id="PF17779">
    <property type="entry name" value="WHD_NOD2"/>
    <property type="match status" value="1"/>
</dbReference>
<evidence type="ECO:0000256" key="11">
    <source>
        <dbReference type="ARBA" id="ARBA00022737"/>
    </source>
</evidence>
<feature type="region of interest" description="Disordered" evidence="18">
    <location>
        <begin position="1938"/>
        <end position="1963"/>
    </location>
</feature>
<dbReference type="InterPro" id="IPR021109">
    <property type="entry name" value="Peptidase_aspartic_dom_sf"/>
</dbReference>
<dbReference type="Gene3D" id="3.30.420.10">
    <property type="entry name" value="Ribonuclease H-like superfamily/Ribonuclease H"/>
    <property type="match status" value="1"/>
</dbReference>
<evidence type="ECO:0000256" key="17">
    <source>
        <dbReference type="ARBA" id="ARBA00039658"/>
    </source>
</evidence>
<dbReference type="Pfam" id="PF14484">
    <property type="entry name" value="FISNA"/>
    <property type="match status" value="1"/>
</dbReference>
<feature type="domain" description="Reverse transcriptase" evidence="22">
    <location>
        <begin position="1174"/>
        <end position="1353"/>
    </location>
</feature>
<dbReference type="Gene3D" id="2.40.70.10">
    <property type="entry name" value="Acid Proteases"/>
    <property type="match status" value="1"/>
</dbReference>
<dbReference type="InterPro" id="IPR041588">
    <property type="entry name" value="Integrase_H2C2"/>
</dbReference>
<organism evidence="24 25">
    <name type="scientific">Cirrhinus mrigala</name>
    <name type="common">Mrigala</name>
    <dbReference type="NCBI Taxonomy" id="683832"/>
    <lineage>
        <taxon>Eukaryota</taxon>
        <taxon>Metazoa</taxon>
        <taxon>Chordata</taxon>
        <taxon>Craniata</taxon>
        <taxon>Vertebrata</taxon>
        <taxon>Euteleostomi</taxon>
        <taxon>Actinopterygii</taxon>
        <taxon>Neopterygii</taxon>
        <taxon>Teleostei</taxon>
        <taxon>Ostariophysi</taxon>
        <taxon>Cypriniformes</taxon>
        <taxon>Cyprinidae</taxon>
        <taxon>Labeoninae</taxon>
        <taxon>Labeonini</taxon>
        <taxon>Cirrhinus</taxon>
    </lineage>
</organism>
<dbReference type="InterPro" id="IPR012337">
    <property type="entry name" value="RNaseH-like_sf"/>
</dbReference>
<keyword evidence="15" id="KW-0067">ATP-binding</keyword>
<evidence type="ECO:0000256" key="14">
    <source>
        <dbReference type="ARBA" id="ARBA00022801"/>
    </source>
</evidence>
<keyword evidence="10" id="KW-0540">Nuclease</keyword>
<dbReference type="PROSITE" id="PS50013">
    <property type="entry name" value="CHROMO_2"/>
    <property type="match status" value="1"/>
</dbReference>
<protein>
    <recommendedName>
        <fullName evidence="17">Gypsy retrotransposon integrase-like protein 1</fullName>
        <ecNumber evidence="5">2.7.7.49</ecNumber>
        <ecNumber evidence="4">3.1.26.4</ecNumber>
    </recommendedName>
</protein>
<evidence type="ECO:0000256" key="16">
    <source>
        <dbReference type="ARBA" id="ARBA00022918"/>
    </source>
</evidence>
<dbReference type="Gene3D" id="3.10.10.10">
    <property type="entry name" value="HIV Type 1 Reverse Transcriptase, subunit A, domain 1"/>
    <property type="match status" value="1"/>
</dbReference>
<keyword evidence="8" id="KW-0808">Transferase</keyword>
<keyword evidence="11" id="KW-0677">Repeat</keyword>
<feature type="region of interest" description="Disordered" evidence="18">
    <location>
        <begin position="2000"/>
        <end position="2038"/>
    </location>
</feature>